<feature type="domain" description="Integrase catalytic" evidence="1">
    <location>
        <begin position="1"/>
        <end position="43"/>
    </location>
</feature>
<reference evidence="3 4" key="1">
    <citation type="submission" date="2017-07" db="EMBL/GenBank/DDBJ databases">
        <title>Draft genome of Ochrobactrum lupini type strain LUP21.</title>
        <authorList>
            <person name="Krzyzanowska D.M."/>
            <person name="Jafra S."/>
        </authorList>
    </citation>
    <scope>NUCLEOTIDE SEQUENCE [LARGE SCALE GENOMIC DNA]</scope>
    <source>
        <strain evidence="3 4">LUP21</strain>
    </source>
</reference>
<protein>
    <submittedName>
        <fullName evidence="3">Integrase core domain protein</fullName>
    </submittedName>
</protein>
<organism evidence="3 4">
    <name type="scientific">Brucella lupini</name>
    <dbReference type="NCBI Taxonomy" id="255457"/>
    <lineage>
        <taxon>Bacteria</taxon>
        <taxon>Pseudomonadati</taxon>
        <taxon>Pseudomonadota</taxon>
        <taxon>Alphaproteobacteria</taxon>
        <taxon>Hyphomicrobiales</taxon>
        <taxon>Brucellaceae</taxon>
        <taxon>Brucella/Ochrobactrum group</taxon>
        <taxon>Brucella</taxon>
    </lineage>
</organism>
<comment type="caution">
    <text evidence="3">The sequence shown here is derived from an EMBL/GenBank/DDBJ whole genome shotgun (WGS) entry which is preliminary data.</text>
</comment>
<evidence type="ECO:0000313" key="2">
    <source>
        <dbReference type="EMBL" id="OYR32523.1"/>
    </source>
</evidence>
<dbReference type="EMBL" id="NNRN01000028">
    <property type="protein sequence ID" value="OYR32523.1"/>
    <property type="molecule type" value="Genomic_DNA"/>
</dbReference>
<dbReference type="AlphaFoldDB" id="A0A256GZD0"/>
<evidence type="ECO:0000313" key="4">
    <source>
        <dbReference type="Proteomes" id="UP000216363"/>
    </source>
</evidence>
<feature type="non-terminal residue" evidence="3">
    <location>
        <position position="1"/>
    </location>
</feature>
<sequence>TVRNEWLDQYIIESIEEAQEFATQWLWTYNNERPNMGIGGVTPAQKLKMAA</sequence>
<dbReference type="Pfam" id="PF13683">
    <property type="entry name" value="rve_3"/>
    <property type="match status" value="1"/>
</dbReference>
<accession>A0A256GZD0</accession>
<dbReference type="EMBL" id="NNRN01000023">
    <property type="protein sequence ID" value="OYR32537.1"/>
    <property type="molecule type" value="Genomic_DNA"/>
</dbReference>
<dbReference type="SUPFAM" id="SSF53098">
    <property type="entry name" value="Ribonuclease H-like"/>
    <property type="match status" value="1"/>
</dbReference>
<name>A0A256GZD0_9HYPH</name>
<dbReference type="Proteomes" id="UP000216363">
    <property type="component" value="Unassembled WGS sequence"/>
</dbReference>
<dbReference type="RefSeq" id="WP_143851055.1">
    <property type="nucleotide sequence ID" value="NZ_NNRN01000023.1"/>
</dbReference>
<gene>
    <name evidence="3" type="ORF">CES86_5661</name>
    <name evidence="2" type="ORF">CES86_5765</name>
</gene>
<proteinExistence type="predicted"/>
<evidence type="ECO:0000313" key="3">
    <source>
        <dbReference type="EMBL" id="OYR32537.1"/>
    </source>
</evidence>
<dbReference type="InterPro" id="IPR001584">
    <property type="entry name" value="Integrase_cat-core"/>
</dbReference>
<dbReference type="InterPro" id="IPR012337">
    <property type="entry name" value="RNaseH-like_sf"/>
</dbReference>
<dbReference type="GO" id="GO:0015074">
    <property type="term" value="P:DNA integration"/>
    <property type="evidence" value="ECO:0007669"/>
    <property type="project" value="InterPro"/>
</dbReference>
<evidence type="ECO:0000259" key="1">
    <source>
        <dbReference type="Pfam" id="PF13683"/>
    </source>
</evidence>